<evidence type="ECO:0008006" key="4">
    <source>
        <dbReference type="Google" id="ProtNLM"/>
    </source>
</evidence>
<dbReference type="EMBL" id="JAPWDQ010000015">
    <property type="protein sequence ID" value="KAJ5469525.1"/>
    <property type="molecule type" value="Genomic_DNA"/>
</dbReference>
<feature type="region of interest" description="Disordered" evidence="1">
    <location>
        <begin position="1"/>
        <end position="73"/>
    </location>
</feature>
<dbReference type="AlphaFoldDB" id="A0A9W9WL85"/>
<protein>
    <recommendedName>
        <fullName evidence="4">LYR family protein</fullName>
    </recommendedName>
</protein>
<accession>A0A9W9WL85</accession>
<dbReference type="Proteomes" id="UP001148312">
    <property type="component" value="Unassembled WGS sequence"/>
</dbReference>
<feature type="compositionally biased region" description="Basic residues" evidence="1">
    <location>
        <begin position="254"/>
        <end position="276"/>
    </location>
</feature>
<evidence type="ECO:0000256" key="1">
    <source>
        <dbReference type="SAM" id="MobiDB-lite"/>
    </source>
</evidence>
<evidence type="ECO:0000313" key="3">
    <source>
        <dbReference type="Proteomes" id="UP001148312"/>
    </source>
</evidence>
<organism evidence="2 3">
    <name type="scientific">Penicillium diatomitis</name>
    <dbReference type="NCBI Taxonomy" id="2819901"/>
    <lineage>
        <taxon>Eukaryota</taxon>
        <taxon>Fungi</taxon>
        <taxon>Dikarya</taxon>
        <taxon>Ascomycota</taxon>
        <taxon>Pezizomycotina</taxon>
        <taxon>Eurotiomycetes</taxon>
        <taxon>Eurotiomycetidae</taxon>
        <taxon>Eurotiales</taxon>
        <taxon>Aspergillaceae</taxon>
        <taxon>Penicillium</taxon>
    </lineage>
</organism>
<feature type="compositionally biased region" description="Acidic residues" evidence="1">
    <location>
        <begin position="319"/>
        <end position="334"/>
    </location>
</feature>
<reference evidence="2" key="2">
    <citation type="journal article" date="2023" name="IMA Fungus">
        <title>Comparative genomic study of the Penicillium genus elucidates a diverse pangenome and 15 lateral gene transfer events.</title>
        <authorList>
            <person name="Petersen C."/>
            <person name="Sorensen T."/>
            <person name="Nielsen M.R."/>
            <person name="Sondergaard T.E."/>
            <person name="Sorensen J.L."/>
            <person name="Fitzpatrick D.A."/>
            <person name="Frisvad J.C."/>
            <person name="Nielsen K.L."/>
        </authorList>
    </citation>
    <scope>NUCLEOTIDE SEQUENCE</scope>
    <source>
        <strain evidence="2">IBT 30728</strain>
    </source>
</reference>
<feature type="compositionally biased region" description="Polar residues" evidence="1">
    <location>
        <begin position="647"/>
        <end position="661"/>
    </location>
</feature>
<feature type="region of interest" description="Disordered" evidence="1">
    <location>
        <begin position="157"/>
        <end position="180"/>
    </location>
</feature>
<dbReference type="GeneID" id="81628988"/>
<evidence type="ECO:0000313" key="2">
    <source>
        <dbReference type="EMBL" id="KAJ5469525.1"/>
    </source>
</evidence>
<keyword evidence="3" id="KW-1185">Reference proteome</keyword>
<feature type="compositionally biased region" description="Low complexity" evidence="1">
    <location>
        <begin position="717"/>
        <end position="739"/>
    </location>
</feature>
<reference evidence="2" key="1">
    <citation type="submission" date="2022-12" db="EMBL/GenBank/DDBJ databases">
        <authorList>
            <person name="Petersen C."/>
        </authorList>
    </citation>
    <scope>NUCLEOTIDE SEQUENCE</scope>
    <source>
        <strain evidence="2">IBT 30728</strain>
    </source>
</reference>
<feature type="compositionally biased region" description="Basic and acidic residues" evidence="1">
    <location>
        <begin position="50"/>
        <end position="61"/>
    </location>
</feature>
<feature type="compositionally biased region" description="Polar residues" evidence="1">
    <location>
        <begin position="558"/>
        <end position="568"/>
    </location>
</feature>
<sequence>MPSTFRASRSGRHLDTSNRSRTGQIDHDVFEGLPVRRWSRQPHNVSQAPKVDESEVADAPRGKNALPELPMPRDSQLLPAMSRALLRAARAGCIHIRATDRSVENETAEVAEGDEQVATVHLSDRSFTSRKWSSLPKHMEPPEVEFLAKRRPGLSSLYGNSAEGGAVPGPMRKTKIKRTDPDTGNISIYEVWVPEGHRIEGEITVDVQTIAEQSAVVVTTETPAPGTVVEGVGVVNAEGVVVAEAGSAAVMTPPKRRPPPPKRKGRGIGKGRKKKVMFAPGEGADASTVHGVPPPGATNDGTKGAEETSRMSIDPSVHDEDEDGDEGEESDDGDGSMLDPKTPETPQVSTGAEAPIAEQSVPVSREQTNDIEMTDATADTETPGPEPTVASGDEIKEQPVMMQDVQTETAQADQNDLPTAPSSLPPKPPTEDVEPRTQALDRISPSAPPAPLEVDVAVGTFVKESTPQQQPNPSVSNASKPSAEEKIVSEVTEVTQAEIKPESTPQPADAEASIRTSVSPAKLEETHSETPSQSEAAPERQAHEASPLQPESAHEEPGQSTMEVSQQIEVEPALASTPEIKESPEAKQSPDPAPVVHSQSADVTLVDATQEEEPAPSDLAPTQPSSVPAASVETISELAPVPETHSEPQSDAQNEQKSAPSAGSDAFATEAPEIPIPVIPDTAPGSDFKSEEPLQEAKPNVDENSVPEFDPAPASPPALALAPAPADGTPTAAGTGEEPAAAEKEESAPLPAADA</sequence>
<feature type="region of interest" description="Disordered" evidence="1">
    <location>
        <begin position="248"/>
        <end position="755"/>
    </location>
</feature>
<feature type="compositionally biased region" description="Basic and acidic residues" evidence="1">
    <location>
        <begin position="12"/>
        <end position="30"/>
    </location>
</feature>
<dbReference type="RefSeq" id="XP_056786115.1">
    <property type="nucleotide sequence ID" value="XM_056938738.1"/>
</dbReference>
<name>A0A9W9WL85_9EURO</name>
<gene>
    <name evidence="2" type="ORF">N7539_009143</name>
</gene>
<feature type="compositionally biased region" description="Polar residues" evidence="1">
    <location>
        <begin position="404"/>
        <end position="416"/>
    </location>
</feature>
<comment type="caution">
    <text evidence="2">The sequence shown here is derived from an EMBL/GenBank/DDBJ whole genome shotgun (WGS) entry which is preliminary data.</text>
</comment>
<feature type="compositionally biased region" description="Polar residues" evidence="1">
    <location>
        <begin position="463"/>
        <end position="480"/>
    </location>
</feature>
<proteinExistence type="predicted"/>